<accession>A0A0A2EAE9</accession>
<sequence>MKTKLFQHSIVWLLAFSIGLVACKKDDGPETQDPYAPITEGRIFLPVLAPTVDMDKVKKVEEKRNGKLEKMTPADPKAKRDYDLYQFIYDDKDIGEVQYHVHMTSKILLKVAVKVRNEAIPKLQDLAKKNGFDETHFISKMFSKLSRERDALFLLSIRKTGGVTWFVFDQYGKQPKPMPTIKEIDKKWDEKIENSLFKYARVKQIEEGTFGGRLLETKEVTYGKHKGKIRYAKFRAKSDEYPMIIRGYFFDWDEELSDGNAGWISEIIYVYDDPALGFYQDNIKKVDIPTKEMLALLAKEGYVFYEARGKAYFFKNERKKQIYVLRTQGFDDIEGGKKILALNLFNLK</sequence>
<dbReference type="AlphaFoldDB" id="A0A0A2EAE9"/>
<protein>
    <recommendedName>
        <fullName evidence="3">Lipoprotein</fullName>
    </recommendedName>
</protein>
<evidence type="ECO:0000313" key="2">
    <source>
        <dbReference type="Proteomes" id="UP000030103"/>
    </source>
</evidence>
<dbReference type="RefSeq" id="WP_036873777.1">
    <property type="nucleotide sequence ID" value="NZ_JRFA01000014.1"/>
</dbReference>
<reference evidence="1 2" key="1">
    <citation type="submission" date="2014-09" db="EMBL/GenBank/DDBJ databases">
        <title>Draft Genome Sequence of Porphyromonas macacae COT-192_OH2859.</title>
        <authorList>
            <person name="Wallis C."/>
            <person name="Deusch O."/>
            <person name="O'Flynn C."/>
            <person name="Davis I."/>
            <person name="Horsfall A."/>
            <person name="Kirkwood N."/>
            <person name="Harris S."/>
            <person name="Eisen J.A."/>
            <person name="Coil D.A."/>
            <person name="Darling A.E."/>
            <person name="Jospin G."/>
            <person name="Alexiev A."/>
        </authorList>
    </citation>
    <scope>NUCLEOTIDE SEQUENCE [LARGE SCALE GENOMIC DNA]</scope>
    <source>
        <strain evidence="2">COT-192 OH2859</strain>
    </source>
</reference>
<evidence type="ECO:0008006" key="3">
    <source>
        <dbReference type="Google" id="ProtNLM"/>
    </source>
</evidence>
<dbReference type="OrthoDB" id="1014797at2"/>
<dbReference type="Proteomes" id="UP000030103">
    <property type="component" value="Unassembled WGS sequence"/>
</dbReference>
<gene>
    <name evidence="1" type="ORF">HQ47_05205</name>
</gene>
<name>A0A0A2EAE9_9PORP</name>
<keyword evidence="2" id="KW-1185">Reference proteome</keyword>
<organism evidence="1 2">
    <name type="scientific">Porphyromonas macacae</name>
    <dbReference type="NCBI Taxonomy" id="28115"/>
    <lineage>
        <taxon>Bacteria</taxon>
        <taxon>Pseudomonadati</taxon>
        <taxon>Bacteroidota</taxon>
        <taxon>Bacteroidia</taxon>
        <taxon>Bacteroidales</taxon>
        <taxon>Porphyromonadaceae</taxon>
        <taxon>Porphyromonas</taxon>
    </lineage>
</organism>
<comment type="caution">
    <text evidence="1">The sequence shown here is derived from an EMBL/GenBank/DDBJ whole genome shotgun (WGS) entry which is preliminary data.</text>
</comment>
<proteinExistence type="predicted"/>
<dbReference type="PROSITE" id="PS51257">
    <property type="entry name" value="PROKAR_LIPOPROTEIN"/>
    <property type="match status" value="1"/>
</dbReference>
<evidence type="ECO:0000313" key="1">
    <source>
        <dbReference type="EMBL" id="KGN74440.1"/>
    </source>
</evidence>
<dbReference type="EMBL" id="JRFA01000014">
    <property type="protein sequence ID" value="KGN74440.1"/>
    <property type="molecule type" value="Genomic_DNA"/>
</dbReference>